<organism evidence="2 3">
    <name type="scientific">Myxococcus fulvus (strain ATCC BAA-855 / HW-1)</name>
    <dbReference type="NCBI Taxonomy" id="483219"/>
    <lineage>
        <taxon>Bacteria</taxon>
        <taxon>Pseudomonadati</taxon>
        <taxon>Myxococcota</taxon>
        <taxon>Myxococcia</taxon>
        <taxon>Myxococcales</taxon>
        <taxon>Cystobacterineae</taxon>
        <taxon>Myxococcaceae</taxon>
        <taxon>Myxococcus</taxon>
    </lineage>
</organism>
<accession>F8CAR1</accession>
<proteinExistence type="predicted"/>
<feature type="transmembrane region" description="Helical" evidence="1">
    <location>
        <begin position="78"/>
        <end position="97"/>
    </location>
</feature>
<dbReference type="STRING" id="483219.LILAB_26105"/>
<dbReference type="EMBL" id="CP002830">
    <property type="protein sequence ID" value="AEI67113.1"/>
    <property type="molecule type" value="Genomic_DNA"/>
</dbReference>
<feature type="transmembrane region" description="Helical" evidence="1">
    <location>
        <begin position="40"/>
        <end position="66"/>
    </location>
</feature>
<keyword evidence="1" id="KW-0472">Membrane</keyword>
<evidence type="ECO:0000313" key="2">
    <source>
        <dbReference type="EMBL" id="AEI67113.1"/>
    </source>
</evidence>
<dbReference type="eggNOG" id="COG0695">
    <property type="taxonomic scope" value="Bacteria"/>
</dbReference>
<protein>
    <submittedName>
        <fullName evidence="2">Uncharacterized protein</fullName>
    </submittedName>
</protein>
<dbReference type="HOGENOM" id="CLU_2260708_0_0_7"/>
<name>F8CAR1_MYXFH</name>
<sequence length="103" mass="11351">MGGVVALALLVNLVELACTAGLPAVYTQVLAMRDLPPWRYYAYLALYNVAYMLDDAVMLGVAVVTLSQRKLQERAGRWLKLLSGGVMLTLGLLLLLWPRALLF</sequence>
<dbReference type="KEGG" id="mfu:LILAB_26105"/>
<gene>
    <name evidence="2" type="ordered locus">LILAB_26105</name>
</gene>
<reference evidence="2 3" key="1">
    <citation type="journal article" date="2011" name="J. Bacteriol.">
        <title>Genome sequence of the halotolerant marine bacterium Myxococcus fulvus HW-1.</title>
        <authorList>
            <person name="Li Z.F."/>
            <person name="Li X."/>
            <person name="Liu H."/>
            <person name="Liu X."/>
            <person name="Han K."/>
            <person name="Wu Z.H."/>
            <person name="Hu W."/>
            <person name="Li F.F."/>
            <person name="Li Y.Z."/>
        </authorList>
    </citation>
    <scope>NUCLEOTIDE SEQUENCE [LARGE SCALE GENOMIC DNA]</scope>
    <source>
        <strain evidence="3">ATCC BAA-855 / HW-1</strain>
    </source>
</reference>
<evidence type="ECO:0000256" key="1">
    <source>
        <dbReference type="SAM" id="Phobius"/>
    </source>
</evidence>
<evidence type="ECO:0000313" key="3">
    <source>
        <dbReference type="Proteomes" id="UP000000488"/>
    </source>
</evidence>
<dbReference type="AlphaFoldDB" id="F8CAR1"/>
<dbReference type="Proteomes" id="UP000000488">
    <property type="component" value="Chromosome"/>
</dbReference>
<keyword evidence="1" id="KW-1133">Transmembrane helix</keyword>
<keyword evidence="1" id="KW-0812">Transmembrane</keyword>